<organism evidence="3 4">
    <name type="scientific">Nocardia pseudobrasiliensis</name>
    <dbReference type="NCBI Taxonomy" id="45979"/>
    <lineage>
        <taxon>Bacteria</taxon>
        <taxon>Bacillati</taxon>
        <taxon>Actinomycetota</taxon>
        <taxon>Actinomycetes</taxon>
        <taxon>Mycobacteriales</taxon>
        <taxon>Nocardiaceae</taxon>
        <taxon>Nocardia</taxon>
    </lineage>
</organism>
<evidence type="ECO:0000259" key="2">
    <source>
        <dbReference type="Pfam" id="PF07786"/>
    </source>
</evidence>
<reference evidence="3 4" key="1">
    <citation type="submission" date="2018-07" db="EMBL/GenBank/DDBJ databases">
        <title>Genomic Encyclopedia of Type Strains, Phase IV (KMG-IV): sequencing the most valuable type-strain genomes for metagenomic binning, comparative biology and taxonomic classification.</title>
        <authorList>
            <person name="Goeker M."/>
        </authorList>
    </citation>
    <scope>NUCLEOTIDE SEQUENCE [LARGE SCALE GENOMIC DNA]</scope>
    <source>
        <strain evidence="3 4">DSM 44290</strain>
    </source>
</reference>
<feature type="transmembrane region" description="Helical" evidence="1">
    <location>
        <begin position="52"/>
        <end position="74"/>
    </location>
</feature>
<evidence type="ECO:0000313" key="4">
    <source>
        <dbReference type="Proteomes" id="UP000254869"/>
    </source>
</evidence>
<dbReference type="RefSeq" id="WP_082875450.1">
    <property type="nucleotide sequence ID" value="NZ_QQBC01000001.1"/>
</dbReference>
<keyword evidence="1" id="KW-1133">Transmembrane helix</keyword>
<evidence type="ECO:0000256" key="1">
    <source>
        <dbReference type="SAM" id="Phobius"/>
    </source>
</evidence>
<feature type="transmembrane region" description="Helical" evidence="1">
    <location>
        <begin position="255"/>
        <end position="278"/>
    </location>
</feature>
<feature type="transmembrane region" description="Helical" evidence="1">
    <location>
        <begin position="20"/>
        <end position="40"/>
    </location>
</feature>
<comment type="caution">
    <text evidence="3">The sequence shown here is derived from an EMBL/GenBank/DDBJ whole genome shotgun (WGS) entry which is preliminary data.</text>
</comment>
<protein>
    <submittedName>
        <fullName evidence="3">Uncharacterized protein DUF1624</fullName>
    </submittedName>
</protein>
<feature type="domain" description="Heparan-alpha-glucosaminide N-acetyltransferase catalytic" evidence="2">
    <location>
        <begin position="18"/>
        <end position="209"/>
    </location>
</feature>
<feature type="transmembrane region" description="Helical" evidence="1">
    <location>
        <begin position="187"/>
        <end position="204"/>
    </location>
</feature>
<dbReference type="Pfam" id="PF07786">
    <property type="entry name" value="HGSNAT_cat"/>
    <property type="match status" value="1"/>
</dbReference>
<feature type="transmembrane region" description="Helical" evidence="1">
    <location>
        <begin position="216"/>
        <end position="235"/>
    </location>
</feature>
<keyword evidence="1" id="KW-0472">Membrane</keyword>
<dbReference type="Proteomes" id="UP000254869">
    <property type="component" value="Unassembled WGS sequence"/>
</dbReference>
<evidence type="ECO:0000313" key="3">
    <source>
        <dbReference type="EMBL" id="RDI69042.1"/>
    </source>
</evidence>
<feature type="transmembrane region" description="Helical" evidence="1">
    <location>
        <begin position="290"/>
        <end position="311"/>
    </location>
</feature>
<accession>A0A370IE93</accession>
<feature type="transmembrane region" description="Helical" evidence="1">
    <location>
        <begin position="94"/>
        <end position="111"/>
    </location>
</feature>
<dbReference type="PANTHER" id="PTHR30590:SF3">
    <property type="entry name" value="HYPOTHETICAL MEMBRANE SPANNING PROTEIN"/>
    <property type="match status" value="1"/>
</dbReference>
<feature type="transmembrane region" description="Helical" evidence="1">
    <location>
        <begin position="117"/>
        <end position="133"/>
    </location>
</feature>
<dbReference type="EMBL" id="QQBC01000001">
    <property type="protein sequence ID" value="RDI69042.1"/>
    <property type="molecule type" value="Genomic_DNA"/>
</dbReference>
<dbReference type="InterPro" id="IPR052529">
    <property type="entry name" value="Bact_Transport_Assoc"/>
</dbReference>
<sequence length="361" mass="37528">MTTTVLSGPATSTPKSARILGIDTARGVAVLGMIVAHVGLTRELRWGDTGSWLALANGRSSILFALLAGVSLALLSGRVRPPVGAELVAARLRIVIRALLLFALGGVLTALDSGVSVILQTYALLFVCALPFLSWSPRRLLMLAAGWAVIAPPVAVWLADLLPASCDPEVASCAGAQITDLAVTGDYPALVWITFALTGLALGRSDLGEHAVRVRMLVAGPVMMLAGYGSAWAIGRFTDIDTESSWGRLLSAEPHYGSTFEIVGSLGFAMTVLAVLLLSADRLRPALYPIAAVGSIPLTVYAAHIVAIRLLGDASTAPTGNGLLAAFTIAVIAAATVWVATFGRGPIERLVTWVSGRSTRA</sequence>
<gene>
    <name evidence="3" type="ORF">DFR76_101580</name>
</gene>
<name>A0A370IE93_9NOCA</name>
<dbReference type="AlphaFoldDB" id="A0A370IE93"/>
<dbReference type="STRING" id="1210086.GCA_001613105_00434"/>
<dbReference type="PANTHER" id="PTHR30590">
    <property type="entry name" value="INNER MEMBRANE PROTEIN"/>
    <property type="match status" value="1"/>
</dbReference>
<feature type="transmembrane region" description="Helical" evidence="1">
    <location>
        <begin position="140"/>
        <end position="159"/>
    </location>
</feature>
<proteinExistence type="predicted"/>
<keyword evidence="1" id="KW-0812">Transmembrane</keyword>
<dbReference type="InterPro" id="IPR012429">
    <property type="entry name" value="HGSNAT_cat"/>
</dbReference>
<keyword evidence="4" id="KW-1185">Reference proteome</keyword>
<feature type="transmembrane region" description="Helical" evidence="1">
    <location>
        <begin position="323"/>
        <end position="343"/>
    </location>
</feature>